<evidence type="ECO:0000313" key="1">
    <source>
        <dbReference type="EMBL" id="TPV35741.1"/>
    </source>
</evidence>
<dbReference type="EMBL" id="VHIQ01000001">
    <property type="protein sequence ID" value="TPV35741.1"/>
    <property type="molecule type" value="Genomic_DNA"/>
</dbReference>
<dbReference type="Proteomes" id="UP000317332">
    <property type="component" value="Unassembled WGS sequence"/>
</dbReference>
<comment type="caution">
    <text evidence="1">The sequence shown here is derived from an EMBL/GenBank/DDBJ whole genome shotgun (WGS) entry which is preliminary data.</text>
</comment>
<keyword evidence="1" id="KW-0808">Transferase</keyword>
<protein>
    <submittedName>
        <fullName evidence="1">Glycosyltransferase</fullName>
    </submittedName>
</protein>
<organism evidence="1 2">
    <name type="scientific">Paucihalobacter ruber</name>
    <dbReference type="NCBI Taxonomy" id="2567861"/>
    <lineage>
        <taxon>Bacteria</taxon>
        <taxon>Pseudomonadati</taxon>
        <taxon>Bacteroidota</taxon>
        <taxon>Flavobacteriia</taxon>
        <taxon>Flavobacteriales</taxon>
        <taxon>Flavobacteriaceae</taxon>
        <taxon>Paucihalobacter</taxon>
    </lineage>
</organism>
<dbReference type="RefSeq" id="WP_140988750.1">
    <property type="nucleotide sequence ID" value="NZ_VHIQ01000001.1"/>
</dbReference>
<gene>
    <name evidence="1" type="ORF">FJ651_02165</name>
</gene>
<name>A0A506PPV6_9FLAO</name>
<dbReference type="Pfam" id="PF13692">
    <property type="entry name" value="Glyco_trans_1_4"/>
    <property type="match status" value="1"/>
</dbReference>
<dbReference type="GO" id="GO:0016740">
    <property type="term" value="F:transferase activity"/>
    <property type="evidence" value="ECO:0007669"/>
    <property type="project" value="UniProtKB-KW"/>
</dbReference>
<dbReference type="AlphaFoldDB" id="A0A506PPV6"/>
<proteinExistence type="predicted"/>
<dbReference type="Gene3D" id="3.40.50.2000">
    <property type="entry name" value="Glycogen Phosphorylase B"/>
    <property type="match status" value="1"/>
</dbReference>
<sequence length="354" mass="41809">MSHIKTIIISPSGGYYGSEQILHEHLIYTEKVFKVFVSRNKNYISILRQSNLKHSITSFKSVKWLYFQIFLLLFFKDYKTVYCNEGGHIRYLKILARCFPRKTFIVHIRLVEDTKANRIKNFITTNMRLITVSHFIRCEIMKQNPKINSSKIETVHDYYIKNYNQLSVMPLKDIVRIGVIGRVTSAKGVSFAGEFLDYWDRHISKKLECYFYGDVDKENTDVQIFNRTVESLSNVSVSFKGFIKDKDELFETFDIAIHFNPYEPFPRIYFDAMSRITPVIGFNSGGIAEQAQIFGFEKHLVEKTVSWPKEMCRRVLEIHENIEKCKKEITEKQYLFDNKLDIKKYISKIESYFN</sequence>
<reference evidence="1 2" key="1">
    <citation type="submission" date="2019-06" db="EMBL/GenBank/DDBJ databases">
        <title>Flavobacteriaceae Paucihalobacterium erythroidium CWB-1, complete genome.</title>
        <authorList>
            <person name="Wu S."/>
        </authorList>
    </citation>
    <scope>NUCLEOTIDE SEQUENCE [LARGE SCALE GENOMIC DNA]</scope>
    <source>
        <strain evidence="1 2">CWB-1</strain>
    </source>
</reference>
<accession>A0A506PPV6</accession>
<dbReference type="OrthoDB" id="9811239at2"/>
<evidence type="ECO:0000313" key="2">
    <source>
        <dbReference type="Proteomes" id="UP000317332"/>
    </source>
</evidence>
<keyword evidence="2" id="KW-1185">Reference proteome</keyword>
<dbReference type="SUPFAM" id="SSF53756">
    <property type="entry name" value="UDP-Glycosyltransferase/glycogen phosphorylase"/>
    <property type="match status" value="1"/>
</dbReference>